<comment type="caution">
    <text evidence="2">The sequence shown here is derived from an EMBL/GenBank/DDBJ whole genome shotgun (WGS) entry which is preliminary data.</text>
</comment>
<organism evidence="2 3">
    <name type="scientific">Oceanibaculum indicum</name>
    <dbReference type="NCBI Taxonomy" id="526216"/>
    <lineage>
        <taxon>Bacteria</taxon>
        <taxon>Pseudomonadati</taxon>
        <taxon>Pseudomonadota</taxon>
        <taxon>Alphaproteobacteria</taxon>
        <taxon>Rhodospirillales</taxon>
        <taxon>Oceanibaculaceae</taxon>
        <taxon>Oceanibaculum</taxon>
    </lineage>
</organism>
<evidence type="ECO:0000313" key="2">
    <source>
        <dbReference type="EMBL" id="RKQ70623.1"/>
    </source>
</evidence>
<feature type="transmembrane region" description="Helical" evidence="1">
    <location>
        <begin position="7"/>
        <end position="28"/>
    </location>
</feature>
<evidence type="ECO:0008006" key="4">
    <source>
        <dbReference type="Google" id="ProtNLM"/>
    </source>
</evidence>
<dbReference type="EMBL" id="RBIG01000002">
    <property type="protein sequence ID" value="RKQ70623.1"/>
    <property type="molecule type" value="Genomic_DNA"/>
</dbReference>
<dbReference type="AlphaFoldDB" id="A0A420WI03"/>
<evidence type="ECO:0000313" key="3">
    <source>
        <dbReference type="Proteomes" id="UP000277424"/>
    </source>
</evidence>
<name>A0A420WI03_9PROT</name>
<accession>A0A420WI03</accession>
<keyword evidence="1" id="KW-1133">Transmembrane helix</keyword>
<feature type="transmembrane region" description="Helical" evidence="1">
    <location>
        <begin position="64"/>
        <end position="82"/>
    </location>
</feature>
<keyword evidence="1" id="KW-0812">Transmembrane</keyword>
<gene>
    <name evidence="2" type="ORF">BCL74_2573</name>
</gene>
<keyword evidence="1" id="KW-0472">Membrane</keyword>
<protein>
    <recommendedName>
        <fullName evidence="4">CDP-diacylglycerol--glycerol-3-phosphate 3-phosphatidyltransferase</fullName>
    </recommendedName>
</protein>
<proteinExistence type="predicted"/>
<dbReference type="RefSeq" id="WP_121220518.1">
    <property type="nucleotide sequence ID" value="NZ_RBIG01000002.1"/>
</dbReference>
<dbReference type="Proteomes" id="UP000277424">
    <property type="component" value="Unassembled WGS sequence"/>
</dbReference>
<sequence length="97" mass="10122">MTLLADWLGWLPPIAVAILWGETALLSALAPGPLDRLRSLAPNAASGTCLLLALGVALQDGGAVWIVGLLALSLLAHALDVLQRLVGQRAEFSRSTE</sequence>
<evidence type="ECO:0000256" key="1">
    <source>
        <dbReference type="SAM" id="Phobius"/>
    </source>
</evidence>
<reference evidence="2 3" key="1">
    <citation type="submission" date="2018-10" db="EMBL/GenBank/DDBJ databases">
        <title>Comparative analysis of microorganisms from saline springs in Andes Mountain Range, Colombia.</title>
        <authorList>
            <person name="Rubin E."/>
        </authorList>
    </citation>
    <scope>NUCLEOTIDE SEQUENCE [LARGE SCALE GENOMIC DNA]</scope>
    <source>
        <strain evidence="2 3">USBA 36</strain>
    </source>
</reference>